<evidence type="ECO:0000313" key="1">
    <source>
        <dbReference type="EMBL" id="QSZ29850.1"/>
    </source>
</evidence>
<sequence length="89" mass="9568">MLQVSTFPNGVEASGGNNAIENREEGQIVGPLLKAYCVPILHRQRSRTPDRQKSLRIRCIVAETVPGSDKEAEIASKAAKADPLVVTGL</sequence>
<reference evidence="1" key="1">
    <citation type="submission" date="2020-10" db="EMBL/GenBank/DDBJ databases">
        <title>Genome Sequence of Monilinia vaccinii-corymbosi Sheds Light on Mummy Berry Disease Infection of Blueberry and Mating Type.</title>
        <authorList>
            <person name="Yow A.G."/>
            <person name="Zhang Y."/>
            <person name="Bansal K."/>
            <person name="Eacker S.M."/>
            <person name="Sullivan S."/>
            <person name="Liachko I."/>
            <person name="Cubeta M.A."/>
            <person name="Rollins J.A."/>
            <person name="Ashrafi H."/>
        </authorList>
    </citation>
    <scope>NUCLEOTIDE SEQUENCE</scope>
    <source>
        <strain evidence="1">RL-1</strain>
    </source>
</reference>
<proteinExistence type="predicted"/>
<gene>
    <name evidence="1" type="ORF">DSL72_004368</name>
</gene>
<protein>
    <submittedName>
        <fullName evidence="1">Uncharacterized protein</fullName>
    </submittedName>
</protein>
<dbReference type="AlphaFoldDB" id="A0A8A3P0B5"/>
<organism evidence="1 2">
    <name type="scientific">Monilinia vaccinii-corymbosi</name>
    <dbReference type="NCBI Taxonomy" id="61207"/>
    <lineage>
        <taxon>Eukaryota</taxon>
        <taxon>Fungi</taxon>
        <taxon>Dikarya</taxon>
        <taxon>Ascomycota</taxon>
        <taxon>Pezizomycotina</taxon>
        <taxon>Leotiomycetes</taxon>
        <taxon>Helotiales</taxon>
        <taxon>Sclerotiniaceae</taxon>
        <taxon>Monilinia</taxon>
    </lineage>
</organism>
<evidence type="ECO:0000313" key="2">
    <source>
        <dbReference type="Proteomes" id="UP000672032"/>
    </source>
</evidence>
<dbReference type="EMBL" id="CP063405">
    <property type="protein sequence ID" value="QSZ29850.1"/>
    <property type="molecule type" value="Genomic_DNA"/>
</dbReference>
<accession>A0A8A3P0B5</accession>
<keyword evidence="2" id="KW-1185">Reference proteome</keyword>
<dbReference type="Proteomes" id="UP000672032">
    <property type="component" value="Chromosome 1"/>
</dbReference>
<name>A0A8A3P0B5_9HELO</name>